<evidence type="ECO:0000313" key="1">
    <source>
        <dbReference type="EMBL" id="KAF7274735.1"/>
    </source>
</evidence>
<dbReference type="Proteomes" id="UP000625711">
    <property type="component" value="Unassembled WGS sequence"/>
</dbReference>
<organism evidence="1 2">
    <name type="scientific">Rhynchophorus ferrugineus</name>
    <name type="common">Red palm weevil</name>
    <name type="synonym">Curculio ferrugineus</name>
    <dbReference type="NCBI Taxonomy" id="354439"/>
    <lineage>
        <taxon>Eukaryota</taxon>
        <taxon>Metazoa</taxon>
        <taxon>Ecdysozoa</taxon>
        <taxon>Arthropoda</taxon>
        <taxon>Hexapoda</taxon>
        <taxon>Insecta</taxon>
        <taxon>Pterygota</taxon>
        <taxon>Neoptera</taxon>
        <taxon>Endopterygota</taxon>
        <taxon>Coleoptera</taxon>
        <taxon>Polyphaga</taxon>
        <taxon>Cucujiformia</taxon>
        <taxon>Curculionidae</taxon>
        <taxon>Dryophthorinae</taxon>
        <taxon>Rhynchophorus</taxon>
    </lineage>
</organism>
<evidence type="ECO:0000313" key="2">
    <source>
        <dbReference type="Proteomes" id="UP000625711"/>
    </source>
</evidence>
<dbReference type="EMBL" id="JAACXV010012267">
    <property type="protein sequence ID" value="KAF7274735.1"/>
    <property type="molecule type" value="Genomic_DNA"/>
</dbReference>
<accession>A0A834IBC4</accession>
<reference evidence="1" key="1">
    <citation type="submission" date="2020-08" db="EMBL/GenBank/DDBJ databases">
        <title>Genome sequencing and assembly of the red palm weevil Rhynchophorus ferrugineus.</title>
        <authorList>
            <person name="Dias G.B."/>
            <person name="Bergman C.M."/>
            <person name="Manee M."/>
        </authorList>
    </citation>
    <scope>NUCLEOTIDE SEQUENCE</scope>
    <source>
        <strain evidence="1">AA-2017</strain>
        <tissue evidence="1">Whole larva</tissue>
    </source>
</reference>
<feature type="non-terminal residue" evidence="1">
    <location>
        <position position="1"/>
    </location>
</feature>
<gene>
    <name evidence="1" type="ORF">GWI33_012593</name>
</gene>
<dbReference type="AlphaFoldDB" id="A0A834IBC4"/>
<sequence>YLFNFNLLLETAKNPTTYILRLDSNRLVNGHSQRV</sequence>
<comment type="caution">
    <text evidence="1">The sequence shown here is derived from an EMBL/GenBank/DDBJ whole genome shotgun (WGS) entry which is preliminary data.</text>
</comment>
<name>A0A834IBC4_RHYFE</name>
<keyword evidence="2" id="KW-1185">Reference proteome</keyword>
<proteinExistence type="predicted"/>
<protein>
    <submittedName>
        <fullName evidence="1">Uncharacterized protein</fullName>
    </submittedName>
</protein>